<dbReference type="SUPFAM" id="SSF51905">
    <property type="entry name" value="FAD/NAD(P)-binding domain"/>
    <property type="match status" value="1"/>
</dbReference>
<evidence type="ECO:0000259" key="5">
    <source>
        <dbReference type="Pfam" id="PF01266"/>
    </source>
</evidence>
<dbReference type="Pfam" id="PF01266">
    <property type="entry name" value="DAO"/>
    <property type="match status" value="1"/>
</dbReference>
<keyword evidence="4" id="KW-0560">Oxidoreductase</keyword>
<keyword evidence="3" id="KW-0274">FAD</keyword>
<proteinExistence type="predicted"/>
<comment type="caution">
    <text evidence="6">The sequence shown here is derived from an EMBL/GenBank/DDBJ whole genome shotgun (WGS) entry which is preliminary data.</text>
</comment>
<dbReference type="SUPFAM" id="SSF54373">
    <property type="entry name" value="FAD-linked reductases, C-terminal domain"/>
    <property type="match status" value="1"/>
</dbReference>
<reference evidence="6 7" key="1">
    <citation type="journal article" date="2020" name="Microorganisms">
        <title>Osmotic Adaptation and Compatible Solute Biosynthesis of Phototrophic Bacteria as Revealed from Genome Analyses.</title>
        <authorList>
            <person name="Imhoff J.F."/>
            <person name="Rahn T."/>
            <person name="Kunzel S."/>
            <person name="Keller A."/>
            <person name="Neulinger S.C."/>
        </authorList>
    </citation>
    <scope>NUCLEOTIDE SEQUENCE [LARGE SCALE GENOMIC DNA]</scope>
    <source>
        <strain evidence="6 7">DSM 9895</strain>
    </source>
</reference>
<evidence type="ECO:0000256" key="4">
    <source>
        <dbReference type="ARBA" id="ARBA00023002"/>
    </source>
</evidence>
<sequence length="375" mass="40462">MAGAPSAVVVGAGIVGLSAARALLAEGYRVDVLEQGPVPNAHGSSVDSSRLIRHTYGTQHGYAALVDDAFAAWDRLWDDLGRSYYTQTGTLVLSRPGATWAQDSAATLDRLAKPYRVLSPDEAARRFPLLNLEGVERVYWVEGGGVLAAEPIVDDLARRLRAQGAAITAHTAVTQLDPEAGRVRLEDGTRRTADLLLVAAGPWTGRLWPDLARQLTPSRQLVCYVDTPDDLYAAWRRMPMVLDIADAESRSEGSAYAVPPIGGAPLKLGDHAFSLTGDPDTDRSPAEAELDRLFETTCRQLATPARYRLLSGRTCFYTVAPDSRFLHRRAGRAHALAGFSGHGFKFGPLIGERFAELAAGRLEEGTFQAWLAGNG</sequence>
<feature type="domain" description="FAD dependent oxidoreductase" evidence="5">
    <location>
        <begin position="7"/>
        <end position="357"/>
    </location>
</feature>
<dbReference type="InterPro" id="IPR006076">
    <property type="entry name" value="FAD-dep_OxRdtase"/>
</dbReference>
<protein>
    <recommendedName>
        <fullName evidence="5">FAD dependent oxidoreductase domain-containing protein</fullName>
    </recommendedName>
</protein>
<dbReference type="InterPro" id="IPR045170">
    <property type="entry name" value="MTOX"/>
</dbReference>
<dbReference type="Proteomes" id="UP001296873">
    <property type="component" value="Unassembled WGS sequence"/>
</dbReference>
<evidence type="ECO:0000256" key="2">
    <source>
        <dbReference type="ARBA" id="ARBA00022630"/>
    </source>
</evidence>
<evidence type="ECO:0000313" key="7">
    <source>
        <dbReference type="Proteomes" id="UP001296873"/>
    </source>
</evidence>
<dbReference type="RefSeq" id="WP_200338829.1">
    <property type="nucleotide sequence ID" value="NZ_NRRL01000002.1"/>
</dbReference>
<dbReference type="PANTHER" id="PTHR10961:SF46">
    <property type="entry name" value="PEROXISOMAL SARCOSINE OXIDASE"/>
    <property type="match status" value="1"/>
</dbReference>
<evidence type="ECO:0000256" key="1">
    <source>
        <dbReference type="ARBA" id="ARBA00001974"/>
    </source>
</evidence>
<dbReference type="Gene3D" id="3.30.9.10">
    <property type="entry name" value="D-Amino Acid Oxidase, subunit A, domain 2"/>
    <property type="match status" value="1"/>
</dbReference>
<dbReference type="InterPro" id="IPR036188">
    <property type="entry name" value="FAD/NAD-bd_sf"/>
</dbReference>
<name>A0ABS1D8M9_9PROT</name>
<dbReference type="Gene3D" id="3.50.50.60">
    <property type="entry name" value="FAD/NAD(P)-binding domain"/>
    <property type="match status" value="1"/>
</dbReference>
<dbReference type="EMBL" id="NRRL01000002">
    <property type="protein sequence ID" value="MBK1666766.1"/>
    <property type="molecule type" value="Genomic_DNA"/>
</dbReference>
<keyword evidence="2" id="KW-0285">Flavoprotein</keyword>
<organism evidence="6 7">
    <name type="scientific">Rhodovibrio sodomensis</name>
    <dbReference type="NCBI Taxonomy" id="1088"/>
    <lineage>
        <taxon>Bacteria</taxon>
        <taxon>Pseudomonadati</taxon>
        <taxon>Pseudomonadota</taxon>
        <taxon>Alphaproteobacteria</taxon>
        <taxon>Rhodospirillales</taxon>
        <taxon>Rhodovibrionaceae</taxon>
        <taxon>Rhodovibrio</taxon>
    </lineage>
</organism>
<accession>A0ABS1D8M9</accession>
<evidence type="ECO:0000256" key="3">
    <source>
        <dbReference type="ARBA" id="ARBA00022827"/>
    </source>
</evidence>
<evidence type="ECO:0000313" key="6">
    <source>
        <dbReference type="EMBL" id="MBK1666766.1"/>
    </source>
</evidence>
<keyword evidence="7" id="KW-1185">Reference proteome</keyword>
<gene>
    <name evidence="6" type="ORF">CKO28_01745</name>
</gene>
<dbReference type="PANTHER" id="PTHR10961">
    <property type="entry name" value="PEROXISOMAL SARCOSINE OXIDASE"/>
    <property type="match status" value="1"/>
</dbReference>
<comment type="cofactor">
    <cofactor evidence="1">
        <name>FAD</name>
        <dbReference type="ChEBI" id="CHEBI:57692"/>
    </cofactor>
</comment>